<reference evidence="2 3" key="1">
    <citation type="submission" date="2016-10" db="EMBL/GenBank/DDBJ databases">
        <authorList>
            <person name="de Groot N.N."/>
        </authorList>
    </citation>
    <scope>NUCLEOTIDE SEQUENCE [LARGE SCALE GENOMIC DNA]</scope>
    <source>
        <strain evidence="2 3">NLAE-zl-G419</strain>
    </source>
</reference>
<dbReference type="PANTHER" id="PTHR33169:SF13">
    <property type="entry name" value="PADR-FAMILY TRANSCRIPTIONAL REGULATOR"/>
    <property type="match status" value="1"/>
</dbReference>
<dbReference type="RefSeq" id="WP_074846078.1">
    <property type="nucleotide sequence ID" value="NZ_CABMJC010000014.1"/>
</dbReference>
<dbReference type="InterPro" id="IPR036388">
    <property type="entry name" value="WH-like_DNA-bd_sf"/>
</dbReference>
<accession>A0A1I2NI60</accession>
<name>A0A1I2NI60_9CLOT</name>
<gene>
    <name evidence="2" type="ORF">SAMN04487885_12211</name>
</gene>
<evidence type="ECO:0000259" key="1">
    <source>
        <dbReference type="Pfam" id="PF03551"/>
    </source>
</evidence>
<dbReference type="InterPro" id="IPR005149">
    <property type="entry name" value="Tscrpt_reg_PadR_N"/>
</dbReference>
<evidence type="ECO:0000313" key="3">
    <source>
        <dbReference type="Proteomes" id="UP000182135"/>
    </source>
</evidence>
<dbReference type="Gene3D" id="1.10.10.10">
    <property type="entry name" value="Winged helix-like DNA-binding domain superfamily/Winged helix DNA-binding domain"/>
    <property type="match status" value="1"/>
</dbReference>
<dbReference type="PANTHER" id="PTHR33169">
    <property type="entry name" value="PADR-FAMILY TRANSCRIPTIONAL REGULATOR"/>
    <property type="match status" value="1"/>
</dbReference>
<dbReference type="InterPro" id="IPR036390">
    <property type="entry name" value="WH_DNA-bd_sf"/>
</dbReference>
<sequence length="115" mass="13147">MSKANTFETEQLTDPAYYILLSLLKAKHGYAIMKYVEDITEGQVIIGPATLYTLLKKMAQGGFIKHTGEESDRKKQYIITKKGFELIENEVMRRVNMAKHGVNVLNEEAQSDYEE</sequence>
<dbReference type="STRING" id="1529.SAMN04487885_12211"/>
<organism evidence="2 3">
    <name type="scientific">Clostridium cadaveris</name>
    <dbReference type="NCBI Taxonomy" id="1529"/>
    <lineage>
        <taxon>Bacteria</taxon>
        <taxon>Bacillati</taxon>
        <taxon>Bacillota</taxon>
        <taxon>Clostridia</taxon>
        <taxon>Eubacteriales</taxon>
        <taxon>Clostridiaceae</taxon>
        <taxon>Clostridium</taxon>
    </lineage>
</organism>
<dbReference type="OrthoDB" id="9814826at2"/>
<dbReference type="eggNOG" id="COG1695">
    <property type="taxonomic scope" value="Bacteria"/>
</dbReference>
<keyword evidence="3" id="KW-1185">Reference proteome</keyword>
<dbReference type="Pfam" id="PF03551">
    <property type="entry name" value="PadR"/>
    <property type="match status" value="1"/>
</dbReference>
<dbReference type="SUPFAM" id="SSF46785">
    <property type="entry name" value="Winged helix' DNA-binding domain"/>
    <property type="match status" value="1"/>
</dbReference>
<proteinExistence type="predicted"/>
<dbReference type="Proteomes" id="UP000182135">
    <property type="component" value="Unassembled WGS sequence"/>
</dbReference>
<dbReference type="EMBL" id="FOOE01000022">
    <property type="protein sequence ID" value="SFG03472.1"/>
    <property type="molecule type" value="Genomic_DNA"/>
</dbReference>
<feature type="domain" description="Transcription regulator PadR N-terminal" evidence="1">
    <location>
        <begin position="21"/>
        <end position="85"/>
    </location>
</feature>
<evidence type="ECO:0000313" key="2">
    <source>
        <dbReference type="EMBL" id="SFG03472.1"/>
    </source>
</evidence>
<dbReference type="AlphaFoldDB" id="A0A1I2NI60"/>
<protein>
    <submittedName>
        <fullName evidence="2">Transcriptional regulator PadR-like family protein</fullName>
    </submittedName>
</protein>
<dbReference type="InterPro" id="IPR052509">
    <property type="entry name" value="Metal_resp_DNA-bind_regulator"/>
</dbReference>